<dbReference type="PANTHER" id="PTHR33415">
    <property type="entry name" value="PROTEIN EMBRYO DEFECTIVE 514"/>
    <property type="match status" value="1"/>
</dbReference>
<feature type="compositionally biased region" description="Low complexity" evidence="1">
    <location>
        <begin position="30"/>
        <end position="42"/>
    </location>
</feature>
<feature type="compositionally biased region" description="Basic residues" evidence="1">
    <location>
        <begin position="182"/>
        <end position="198"/>
    </location>
</feature>
<dbReference type="Pfam" id="PF11523">
    <property type="entry name" value="DUF3223"/>
    <property type="match status" value="1"/>
</dbReference>
<feature type="compositionally biased region" description="Basic and acidic residues" evidence="1">
    <location>
        <begin position="8"/>
        <end position="29"/>
    </location>
</feature>
<dbReference type="Proteomes" id="UP001489004">
    <property type="component" value="Unassembled WGS sequence"/>
</dbReference>
<keyword evidence="3" id="KW-1185">Reference proteome</keyword>
<feature type="region of interest" description="Disordered" evidence="1">
    <location>
        <begin position="1"/>
        <end position="42"/>
    </location>
</feature>
<evidence type="ECO:0000313" key="3">
    <source>
        <dbReference type="Proteomes" id="UP001489004"/>
    </source>
</evidence>
<sequence>MNAAGKAKRAEDDVAEDQPAKRVKTEDGKAAPASTAEAAAADSSVKIGYKKFKNGQEASGYFHHLVNTLTQGQDLNEYEFTVVLDLLKKGHPEPSKKIGSGVRAIQVNQHRTEESVCFFVQRTDGTEEDFSVRKCLATLFPAWGAGLKQKQGSRPSPGGRRGGRGGGGRFGGRGGGGDRGRRGGRGRGGRGRGRRGGR</sequence>
<dbReference type="EMBL" id="JALJOR010000006">
    <property type="protein sequence ID" value="KAK9815372.1"/>
    <property type="molecule type" value="Genomic_DNA"/>
</dbReference>
<dbReference type="InterPro" id="IPR044673">
    <property type="entry name" value="DCL-like"/>
</dbReference>
<feature type="region of interest" description="Disordered" evidence="1">
    <location>
        <begin position="147"/>
        <end position="198"/>
    </location>
</feature>
<gene>
    <name evidence="2" type="ORF">WJX72_002394</name>
</gene>
<reference evidence="2 3" key="1">
    <citation type="journal article" date="2024" name="Nat. Commun.">
        <title>Phylogenomics reveals the evolutionary origins of lichenization in chlorophyte algae.</title>
        <authorList>
            <person name="Puginier C."/>
            <person name="Libourel C."/>
            <person name="Otte J."/>
            <person name="Skaloud P."/>
            <person name="Haon M."/>
            <person name="Grisel S."/>
            <person name="Petersen M."/>
            <person name="Berrin J.G."/>
            <person name="Delaux P.M."/>
            <person name="Dal Grande F."/>
            <person name="Keller J."/>
        </authorList>
    </citation>
    <scope>NUCLEOTIDE SEQUENCE [LARGE SCALE GENOMIC DNA]</scope>
    <source>
        <strain evidence="2 3">SAG 2043</strain>
    </source>
</reference>
<organism evidence="2 3">
    <name type="scientific">[Myrmecia] bisecta</name>
    <dbReference type="NCBI Taxonomy" id="41462"/>
    <lineage>
        <taxon>Eukaryota</taxon>
        <taxon>Viridiplantae</taxon>
        <taxon>Chlorophyta</taxon>
        <taxon>core chlorophytes</taxon>
        <taxon>Trebouxiophyceae</taxon>
        <taxon>Trebouxiales</taxon>
        <taxon>Trebouxiaceae</taxon>
        <taxon>Myrmecia</taxon>
    </lineage>
</organism>
<protein>
    <submittedName>
        <fullName evidence="2">Uncharacterized protein</fullName>
    </submittedName>
</protein>
<dbReference type="Gene3D" id="3.10.450.40">
    <property type="match status" value="1"/>
</dbReference>
<dbReference type="AlphaFoldDB" id="A0AAW1Q2R1"/>
<name>A0AAW1Q2R1_9CHLO</name>
<feature type="compositionally biased region" description="Gly residues" evidence="1">
    <location>
        <begin position="164"/>
        <end position="175"/>
    </location>
</feature>
<proteinExistence type="predicted"/>
<dbReference type="PANTHER" id="PTHR33415:SF12">
    <property type="entry name" value="PROTEIN EMBRYO DEFECTIVE 514"/>
    <property type="match status" value="1"/>
</dbReference>
<evidence type="ECO:0000313" key="2">
    <source>
        <dbReference type="EMBL" id="KAK9815372.1"/>
    </source>
</evidence>
<accession>A0AAW1Q2R1</accession>
<comment type="caution">
    <text evidence="2">The sequence shown here is derived from an EMBL/GenBank/DDBJ whole genome shotgun (WGS) entry which is preliminary data.</text>
</comment>
<evidence type="ECO:0000256" key="1">
    <source>
        <dbReference type="SAM" id="MobiDB-lite"/>
    </source>
</evidence>